<evidence type="ECO:0000313" key="3">
    <source>
        <dbReference type="EMBL" id="MDF1612836.1"/>
    </source>
</evidence>
<sequence length="577" mass="65669">MKKAIILFAILLATTQKGYAQLNSAFTISGGMQYGSTLGAKAVPVHISWRQVQRYYISSYDWSSVDSFIRAAQSAGLEPWIVLRCTNPISASDTIPGTCAYIYDHSSGTTDNLSSWFPEDTVKWKLFLDALVERYDGNGISDMPGLTLPVSKWHIGQEWPRIWCSQFDKNSLQFAEEFVRYEVMTYNEIKKRQTNSIISFAGLTNHKVNTFYDGYYNQSTYCLSGDCNTQNNLTREMLSSIPEFLSSRTITLYLLQNAKYDVLDVHQYGEWQHIPDVVKWCKDHAVSRSIPVVFFEGGGPFCKSCENIYHPASETKGTLPPELVRDNASYVVYYFISGLASGVKRLNWNVSPEYSAWGSIWGDLDLLSINYVPKPSFYTYRFLSKYVFASEQADSVVRVAESNPSLYHYRIKPLGMEVIWSTNSKDSFVLNGNGKLYLYHIPTVMGDTVVVEDTLVISGSYNMQLRDGVPIFFQWASTTGIDDRNILRVPLFFELSQNFPNPFNPSTVISYQLPVESYVKLKVYNVLGREVRTLVDGELSEGEHSIIFDSKDLPSGVYFYQLKTNNFVKQRKMVIIK</sequence>
<dbReference type="Pfam" id="PF18962">
    <property type="entry name" value="Por_Secre_tail"/>
    <property type="match status" value="1"/>
</dbReference>
<dbReference type="RefSeq" id="WP_321536607.1">
    <property type="nucleotide sequence ID" value="NZ_JARGDL010000019.1"/>
</dbReference>
<feature type="chain" id="PRO_5042094677" evidence="1">
    <location>
        <begin position="21"/>
        <end position="577"/>
    </location>
</feature>
<dbReference type="AlphaFoldDB" id="A0AAE3NXM1"/>
<dbReference type="Gene3D" id="3.20.20.80">
    <property type="entry name" value="Glycosidases"/>
    <property type="match status" value="1"/>
</dbReference>
<dbReference type="InterPro" id="IPR026444">
    <property type="entry name" value="Secre_tail"/>
</dbReference>
<accession>A0AAE3NXM1</accession>
<dbReference type="InterPro" id="IPR017853">
    <property type="entry name" value="GH"/>
</dbReference>
<evidence type="ECO:0000259" key="2">
    <source>
        <dbReference type="Pfam" id="PF18962"/>
    </source>
</evidence>
<dbReference type="Proteomes" id="UP001221302">
    <property type="component" value="Unassembled WGS sequence"/>
</dbReference>
<feature type="signal peptide" evidence="1">
    <location>
        <begin position="1"/>
        <end position="20"/>
    </location>
</feature>
<dbReference type="SUPFAM" id="SSF51445">
    <property type="entry name" value="(Trans)glycosidases"/>
    <property type="match status" value="1"/>
</dbReference>
<gene>
    <name evidence="3" type="ORF">P0M35_11790</name>
</gene>
<evidence type="ECO:0000313" key="4">
    <source>
        <dbReference type="Proteomes" id="UP001221302"/>
    </source>
</evidence>
<dbReference type="Gene3D" id="2.60.40.4070">
    <property type="match status" value="1"/>
</dbReference>
<dbReference type="NCBIfam" id="TIGR04183">
    <property type="entry name" value="Por_Secre_tail"/>
    <property type="match status" value="1"/>
</dbReference>
<evidence type="ECO:0000256" key="1">
    <source>
        <dbReference type="SAM" id="SignalP"/>
    </source>
</evidence>
<reference evidence="3" key="1">
    <citation type="submission" date="2023-03" db="EMBL/GenBank/DDBJ databases">
        <title>Stygiobacter electus gen. nov., sp. nov., facultatively anaerobic thermotolerant bacterium of the class Ignavibacteria from a well of Yessentuki mineral water deposit.</title>
        <authorList>
            <person name="Podosokorskaya O.A."/>
            <person name="Elcheninov A.G."/>
            <person name="Petrova N.F."/>
            <person name="Zavarzina D.G."/>
            <person name="Kublanov I.V."/>
            <person name="Merkel A.Y."/>
        </authorList>
    </citation>
    <scope>NUCLEOTIDE SEQUENCE</scope>
    <source>
        <strain evidence="3">09-Me</strain>
    </source>
</reference>
<dbReference type="EMBL" id="JARGDL010000019">
    <property type="protein sequence ID" value="MDF1612836.1"/>
    <property type="molecule type" value="Genomic_DNA"/>
</dbReference>
<organism evidence="3 4">
    <name type="scientific">Stygiobacter electus</name>
    <dbReference type="NCBI Taxonomy" id="3032292"/>
    <lineage>
        <taxon>Bacteria</taxon>
        <taxon>Pseudomonadati</taxon>
        <taxon>Ignavibacteriota</taxon>
        <taxon>Ignavibacteria</taxon>
        <taxon>Ignavibacteriales</taxon>
        <taxon>Melioribacteraceae</taxon>
        <taxon>Stygiobacter</taxon>
    </lineage>
</organism>
<proteinExistence type="predicted"/>
<protein>
    <submittedName>
        <fullName evidence="3">T9SS type A sorting domain-containing protein</fullName>
    </submittedName>
</protein>
<name>A0AAE3NXM1_9BACT</name>
<feature type="domain" description="Secretion system C-terminal sorting" evidence="2">
    <location>
        <begin position="499"/>
        <end position="575"/>
    </location>
</feature>
<keyword evidence="1" id="KW-0732">Signal</keyword>
<keyword evidence="4" id="KW-1185">Reference proteome</keyword>
<comment type="caution">
    <text evidence="3">The sequence shown here is derived from an EMBL/GenBank/DDBJ whole genome shotgun (WGS) entry which is preliminary data.</text>
</comment>